<dbReference type="AlphaFoldDB" id="A0A8S9U355"/>
<evidence type="ECO:0000313" key="3">
    <source>
        <dbReference type="EMBL" id="KAF4134092.1"/>
    </source>
</evidence>
<sequence>SRGEVSVEVYQKCCKQLVSYMATHMNTSGDFVEQMETIILSSYNNHSQPDLSSFLTGSLYARYNGNGPGTPALREPTFRTDTAVVARSCYSVARNLYGTGTFNCEEKEEDSEPESTRDSETETESELEGSERQGSVPRVLAIPLQNGGSGGRSSRPCTSDDPSKRCLFYKTRLKAAIKLVDAENCSPPPEMMCTQGCLRIRPRMCETHRTQSGNSTPCHNGMCCVWREIDTHIVRCQNSQCEFKNAVGLRQTMHVIQQHEMKLETTKKKLQATKNALLGEGDECSRSHLENKIERLENKCTKLEDAILLHKDRERAFKMDLNILKVDFSNDEAEELPSFQSHYARIRSQE</sequence>
<evidence type="ECO:0000256" key="1">
    <source>
        <dbReference type="SAM" id="Coils"/>
    </source>
</evidence>
<proteinExistence type="predicted"/>
<feature type="coiled-coil region" evidence="1">
    <location>
        <begin position="256"/>
        <end position="313"/>
    </location>
</feature>
<accession>A0A8S9U355</accession>
<comment type="caution">
    <text evidence="3">The sequence shown here is derived from an EMBL/GenBank/DDBJ whole genome shotgun (WGS) entry which is preliminary data.</text>
</comment>
<evidence type="ECO:0000256" key="2">
    <source>
        <dbReference type="SAM" id="MobiDB-lite"/>
    </source>
</evidence>
<keyword evidence="1" id="KW-0175">Coiled coil</keyword>
<gene>
    <name evidence="3" type="ORF">GN958_ATG16774</name>
</gene>
<feature type="non-terminal residue" evidence="3">
    <location>
        <position position="1"/>
    </location>
</feature>
<protein>
    <submittedName>
        <fullName evidence="3">Uncharacterized protein</fullName>
    </submittedName>
</protein>
<evidence type="ECO:0000313" key="4">
    <source>
        <dbReference type="Proteomes" id="UP000704712"/>
    </source>
</evidence>
<reference evidence="3" key="1">
    <citation type="submission" date="2020-03" db="EMBL/GenBank/DDBJ databases">
        <title>Hybrid Assembly of Korean Phytophthora infestans isolates.</title>
        <authorList>
            <person name="Prokchorchik M."/>
            <person name="Lee Y."/>
            <person name="Seo J."/>
            <person name="Cho J.-H."/>
            <person name="Park Y.-E."/>
            <person name="Jang D.-C."/>
            <person name="Im J.-S."/>
            <person name="Choi J.-G."/>
            <person name="Park H.-J."/>
            <person name="Lee G.-B."/>
            <person name="Lee Y.-G."/>
            <person name="Hong S.-Y."/>
            <person name="Cho K."/>
            <person name="Sohn K.H."/>
        </authorList>
    </citation>
    <scope>NUCLEOTIDE SEQUENCE</scope>
    <source>
        <strain evidence="3">KR_2_A2</strain>
    </source>
</reference>
<name>A0A8S9U355_PHYIN</name>
<dbReference type="EMBL" id="JAACNO010002339">
    <property type="protein sequence ID" value="KAF4134092.1"/>
    <property type="molecule type" value="Genomic_DNA"/>
</dbReference>
<dbReference type="Proteomes" id="UP000704712">
    <property type="component" value="Unassembled WGS sequence"/>
</dbReference>
<feature type="region of interest" description="Disordered" evidence="2">
    <location>
        <begin position="104"/>
        <end position="161"/>
    </location>
</feature>
<organism evidence="3 4">
    <name type="scientific">Phytophthora infestans</name>
    <name type="common">Potato late blight agent</name>
    <name type="synonym">Botrytis infestans</name>
    <dbReference type="NCBI Taxonomy" id="4787"/>
    <lineage>
        <taxon>Eukaryota</taxon>
        <taxon>Sar</taxon>
        <taxon>Stramenopiles</taxon>
        <taxon>Oomycota</taxon>
        <taxon>Peronosporomycetes</taxon>
        <taxon>Peronosporales</taxon>
        <taxon>Peronosporaceae</taxon>
        <taxon>Phytophthora</taxon>
    </lineage>
</organism>